<evidence type="ECO:0008006" key="4">
    <source>
        <dbReference type="Google" id="ProtNLM"/>
    </source>
</evidence>
<comment type="caution">
    <text evidence="2">The sequence shown here is derived from an EMBL/GenBank/DDBJ whole genome shotgun (WGS) entry which is preliminary data.</text>
</comment>
<keyword evidence="1" id="KW-0472">Membrane</keyword>
<gene>
    <name evidence="2" type="ORF">AVEN_242264_1</name>
</gene>
<feature type="transmembrane region" description="Helical" evidence="1">
    <location>
        <begin position="6"/>
        <end position="27"/>
    </location>
</feature>
<evidence type="ECO:0000256" key="1">
    <source>
        <dbReference type="SAM" id="Phobius"/>
    </source>
</evidence>
<feature type="transmembrane region" description="Helical" evidence="1">
    <location>
        <begin position="34"/>
        <end position="53"/>
    </location>
</feature>
<dbReference type="OrthoDB" id="6434261at2759"/>
<name>A0A4Y2NH49_ARAVE</name>
<evidence type="ECO:0000313" key="3">
    <source>
        <dbReference type="Proteomes" id="UP000499080"/>
    </source>
</evidence>
<sequence>MAWSWYLANDMQFYVISPLFLVSLYWFRDFGLSLICLFFCITFASSGALTYAYDLMSGIGDLDLNSGLPVLFSNRYLYINT</sequence>
<dbReference type="AlphaFoldDB" id="A0A4Y2NH49"/>
<keyword evidence="1" id="KW-1133">Transmembrane helix</keyword>
<keyword evidence="1" id="KW-0812">Transmembrane</keyword>
<dbReference type="PANTHER" id="PTHR11161">
    <property type="entry name" value="O-ACYLTRANSFERASE"/>
    <property type="match status" value="1"/>
</dbReference>
<dbReference type="InterPro" id="IPR052728">
    <property type="entry name" value="O2_lipid_transport_reg"/>
</dbReference>
<organism evidence="2 3">
    <name type="scientific">Araneus ventricosus</name>
    <name type="common">Orbweaver spider</name>
    <name type="synonym">Epeira ventricosa</name>
    <dbReference type="NCBI Taxonomy" id="182803"/>
    <lineage>
        <taxon>Eukaryota</taxon>
        <taxon>Metazoa</taxon>
        <taxon>Ecdysozoa</taxon>
        <taxon>Arthropoda</taxon>
        <taxon>Chelicerata</taxon>
        <taxon>Arachnida</taxon>
        <taxon>Araneae</taxon>
        <taxon>Araneomorphae</taxon>
        <taxon>Entelegynae</taxon>
        <taxon>Araneoidea</taxon>
        <taxon>Araneidae</taxon>
        <taxon>Araneus</taxon>
    </lineage>
</organism>
<evidence type="ECO:0000313" key="2">
    <source>
        <dbReference type="EMBL" id="GBN37407.1"/>
    </source>
</evidence>
<reference evidence="2 3" key="1">
    <citation type="journal article" date="2019" name="Sci. Rep.">
        <title>Orb-weaving spider Araneus ventricosus genome elucidates the spidroin gene catalogue.</title>
        <authorList>
            <person name="Kono N."/>
            <person name="Nakamura H."/>
            <person name="Ohtoshi R."/>
            <person name="Moran D.A.P."/>
            <person name="Shinohara A."/>
            <person name="Yoshida Y."/>
            <person name="Fujiwara M."/>
            <person name="Mori M."/>
            <person name="Tomita M."/>
            <person name="Arakawa K."/>
        </authorList>
    </citation>
    <scope>NUCLEOTIDE SEQUENCE [LARGE SCALE GENOMIC DNA]</scope>
</reference>
<dbReference type="PANTHER" id="PTHR11161:SF0">
    <property type="entry name" value="O-ACYLTRANSFERASE LIKE PROTEIN"/>
    <property type="match status" value="1"/>
</dbReference>
<dbReference type="EMBL" id="BGPR01127534">
    <property type="protein sequence ID" value="GBN37407.1"/>
    <property type="molecule type" value="Genomic_DNA"/>
</dbReference>
<protein>
    <recommendedName>
        <fullName evidence="4">Nose resistant to fluoxetine protein 6</fullName>
    </recommendedName>
</protein>
<keyword evidence="3" id="KW-1185">Reference proteome</keyword>
<dbReference type="Proteomes" id="UP000499080">
    <property type="component" value="Unassembled WGS sequence"/>
</dbReference>
<proteinExistence type="predicted"/>
<accession>A0A4Y2NH49</accession>